<accession>A0A9W7YFP0</accession>
<dbReference type="Gene3D" id="3.40.50.300">
    <property type="entry name" value="P-loop containing nucleotide triphosphate hydrolases"/>
    <property type="match status" value="1"/>
</dbReference>
<organism evidence="3 4">
    <name type="scientific">Coemansia biformis</name>
    <dbReference type="NCBI Taxonomy" id="1286918"/>
    <lineage>
        <taxon>Eukaryota</taxon>
        <taxon>Fungi</taxon>
        <taxon>Fungi incertae sedis</taxon>
        <taxon>Zoopagomycota</taxon>
        <taxon>Kickxellomycotina</taxon>
        <taxon>Kickxellomycetes</taxon>
        <taxon>Kickxellales</taxon>
        <taxon>Kickxellaceae</taxon>
        <taxon>Coemansia</taxon>
    </lineage>
</organism>
<dbReference type="Proteomes" id="UP001143981">
    <property type="component" value="Unassembled WGS sequence"/>
</dbReference>
<feature type="domain" description="NOA1/YqeH-like C-terminal" evidence="2">
    <location>
        <begin position="482"/>
        <end position="578"/>
    </location>
</feature>
<comment type="caution">
    <text evidence="3">The sequence shown here is derived from an EMBL/GenBank/DDBJ whole genome shotgun (WGS) entry which is preliminary data.</text>
</comment>
<sequence>MALARVLPAAAQPTAGRAFLRICAPRTRIAWPRLHASPLPRPALNHQHRYVAASAAASVAAGAARIAKAKAPQCPACGAVFQTDQRTAPGYLNEQKWKQVNQANLVSGLLPIADTHADSPADIPALAGGGMRKGSAADGKLLSDEAYLSIVRDIEDPTLRAVAAGERVYGAADPDDAEPLRPEQGAGGALGAQAESFDALVAARTRRRAEQGRDRVVCQRCHSLKNYNRLERPWKEDVVSDPRVLRFLRYKPGILVVVVCDIFDIPGSLIPRLGEFVGERHPVILVANKADLLPRDYHKERVLMWFKRFAKSLGVNIRSIHLVSALKNLGTRDLAADITGRRKTGQDVYMVGRANVGKSELINALLRISIGGSAHRVLASHVPGTTMGLYGIPLRRFVKALVPVGDAAPQDRQASLYDTPGIFGSKSIVGYLTNDELDMVVCRKRVAPFTFILGIGHSVMLGGLGRMDLVEGPERVYVTVFSAVRPHFTRIERADELVRRLQAGEKTILRPPAGDGERLRWFPQQKLALEHEFAGLHRRHAALDVVFAGVGWVAVTGEFPRAKIRAYSPFGAGVCVRPPMLPFEYKRVSAHMSSMRKTPK</sequence>
<gene>
    <name evidence="3" type="primary">NOA1</name>
    <name evidence="3" type="ORF">LPJ61_001997</name>
</gene>
<dbReference type="EMBL" id="JANBOI010000217">
    <property type="protein sequence ID" value="KAJ1732539.1"/>
    <property type="molecule type" value="Genomic_DNA"/>
</dbReference>
<dbReference type="InterPro" id="IPR006073">
    <property type="entry name" value="GTP-bd"/>
</dbReference>
<dbReference type="InterPro" id="IPR027417">
    <property type="entry name" value="P-loop_NTPase"/>
</dbReference>
<dbReference type="CDD" id="cd01855">
    <property type="entry name" value="YqeH"/>
    <property type="match status" value="1"/>
</dbReference>
<name>A0A9W7YFP0_9FUNG</name>
<dbReference type="SUPFAM" id="SSF52540">
    <property type="entry name" value="P-loop containing nucleoside triphosphate hydrolases"/>
    <property type="match status" value="1"/>
</dbReference>
<dbReference type="OrthoDB" id="1696305at2759"/>
<dbReference type="Pfam" id="PF01926">
    <property type="entry name" value="MMR_HSR1"/>
    <property type="match status" value="1"/>
</dbReference>
<evidence type="ECO:0000313" key="3">
    <source>
        <dbReference type="EMBL" id="KAJ1732539.1"/>
    </source>
</evidence>
<evidence type="ECO:0000313" key="4">
    <source>
        <dbReference type="Proteomes" id="UP001143981"/>
    </source>
</evidence>
<feature type="domain" description="G" evidence="1">
    <location>
        <begin position="348"/>
        <end position="424"/>
    </location>
</feature>
<dbReference type="Pfam" id="PF21516">
    <property type="entry name" value="YqeH-like_C"/>
    <property type="match status" value="1"/>
</dbReference>
<keyword evidence="4" id="KW-1185">Reference proteome</keyword>
<protein>
    <submittedName>
        <fullName evidence="3">Nitric oxide associated protein 1</fullName>
    </submittedName>
</protein>
<proteinExistence type="predicted"/>
<evidence type="ECO:0000259" key="2">
    <source>
        <dbReference type="Pfam" id="PF21516"/>
    </source>
</evidence>
<reference evidence="3" key="1">
    <citation type="submission" date="2022-07" db="EMBL/GenBank/DDBJ databases">
        <title>Phylogenomic reconstructions and comparative analyses of Kickxellomycotina fungi.</title>
        <authorList>
            <person name="Reynolds N.K."/>
            <person name="Stajich J.E."/>
            <person name="Barry K."/>
            <person name="Grigoriev I.V."/>
            <person name="Crous P."/>
            <person name="Smith M.E."/>
        </authorList>
    </citation>
    <scope>NUCLEOTIDE SEQUENCE</scope>
    <source>
        <strain evidence="3">BCRC 34381</strain>
    </source>
</reference>
<dbReference type="InterPro" id="IPR048422">
    <property type="entry name" value="NOA1/YqeH-like_C"/>
</dbReference>
<dbReference type="InterPro" id="IPR052807">
    <property type="entry name" value="Mito_transl_resp_regulator"/>
</dbReference>
<dbReference type="PANTHER" id="PTHR46406">
    <property type="entry name" value="NITRIC OXIDE-ASSOCIATED PROTEIN 1"/>
    <property type="match status" value="1"/>
</dbReference>
<evidence type="ECO:0000259" key="1">
    <source>
        <dbReference type="Pfam" id="PF01926"/>
    </source>
</evidence>
<dbReference type="PANTHER" id="PTHR46406:SF1">
    <property type="entry name" value="NITRIC OXIDE-ASSOCIATED PROTEIN 1"/>
    <property type="match status" value="1"/>
</dbReference>
<dbReference type="AlphaFoldDB" id="A0A9W7YFP0"/>
<dbReference type="GO" id="GO:0005525">
    <property type="term" value="F:GTP binding"/>
    <property type="evidence" value="ECO:0007669"/>
    <property type="project" value="InterPro"/>
</dbReference>